<dbReference type="InParanoid" id="A0A672URJ1"/>
<dbReference type="GeneTree" id="ENSGT00940000175729"/>
<accession>A0A672URJ1</accession>
<dbReference type="Proteomes" id="UP000472266">
    <property type="component" value="Chromosome 9"/>
</dbReference>
<dbReference type="AlphaFoldDB" id="A0A672URJ1"/>
<dbReference type="SUPFAM" id="SSF81296">
    <property type="entry name" value="E set domains"/>
    <property type="match status" value="1"/>
</dbReference>
<dbReference type="PANTHER" id="PTHR11792:SF15">
    <property type="entry name" value="S-ARRESTIN"/>
    <property type="match status" value="1"/>
</dbReference>
<proteinExistence type="inferred from homology"/>
<dbReference type="GO" id="GO:0001664">
    <property type="term" value="F:G protein-coupled receptor binding"/>
    <property type="evidence" value="ECO:0007669"/>
    <property type="project" value="TreeGrafter"/>
</dbReference>
<protein>
    <submittedName>
        <fullName evidence="2">Uncharacterized protein</fullName>
    </submittedName>
</protein>
<evidence type="ECO:0000313" key="2">
    <source>
        <dbReference type="Ensembl" id="ENSSHBP00005017884.1"/>
    </source>
</evidence>
<evidence type="ECO:0000256" key="1">
    <source>
        <dbReference type="ARBA" id="ARBA00005298"/>
    </source>
</evidence>
<reference evidence="2 3" key="1">
    <citation type="submission" date="2019-11" db="EMBL/GenBank/DDBJ databases">
        <title>Strigops habroptila (kakapo) genome, bStrHab1, primary haplotype, v2.</title>
        <authorList>
            <person name="Jarvis E.D."/>
            <person name="Howard J."/>
            <person name="Rhie A."/>
            <person name="Phillippy A."/>
            <person name="Korlach J."/>
            <person name="Digby A."/>
            <person name="Iorns D."/>
            <person name="Eason D."/>
            <person name="Robertson B."/>
            <person name="Raemaekers T."/>
            <person name="Howe K."/>
            <person name="Lewin H."/>
            <person name="Damas J."/>
            <person name="Hastie A."/>
            <person name="Tracey A."/>
            <person name="Chow W."/>
            <person name="Fedrigo O."/>
        </authorList>
    </citation>
    <scope>NUCLEOTIDE SEQUENCE [LARGE SCALE GENOMIC DNA]</scope>
</reference>
<dbReference type="InterPro" id="IPR014753">
    <property type="entry name" value="Arrestin_N"/>
</dbReference>
<organism evidence="2 3">
    <name type="scientific">Strigops habroptila</name>
    <name type="common">Kakapo</name>
    <dbReference type="NCBI Taxonomy" id="2489341"/>
    <lineage>
        <taxon>Eukaryota</taxon>
        <taxon>Metazoa</taxon>
        <taxon>Chordata</taxon>
        <taxon>Craniata</taxon>
        <taxon>Vertebrata</taxon>
        <taxon>Euteleostomi</taxon>
        <taxon>Archelosauria</taxon>
        <taxon>Archosauria</taxon>
        <taxon>Dinosauria</taxon>
        <taxon>Saurischia</taxon>
        <taxon>Theropoda</taxon>
        <taxon>Coelurosauria</taxon>
        <taxon>Aves</taxon>
        <taxon>Neognathae</taxon>
        <taxon>Neoaves</taxon>
        <taxon>Telluraves</taxon>
        <taxon>Australaves</taxon>
        <taxon>Psittaciformes</taxon>
        <taxon>Psittacidae</taxon>
        <taxon>Strigops</taxon>
    </lineage>
</organism>
<dbReference type="GO" id="GO:0001750">
    <property type="term" value="C:photoreceptor outer segment"/>
    <property type="evidence" value="ECO:0007669"/>
    <property type="project" value="TreeGrafter"/>
</dbReference>
<dbReference type="GO" id="GO:0002031">
    <property type="term" value="P:G protein-coupled receptor internalization"/>
    <property type="evidence" value="ECO:0007669"/>
    <property type="project" value="TreeGrafter"/>
</dbReference>
<dbReference type="InterPro" id="IPR000698">
    <property type="entry name" value="Arrestin"/>
</dbReference>
<dbReference type="PANTHER" id="PTHR11792">
    <property type="entry name" value="ARRESTIN"/>
    <property type="match status" value="1"/>
</dbReference>
<keyword evidence="3" id="KW-1185">Reference proteome</keyword>
<dbReference type="GO" id="GO:0001917">
    <property type="term" value="C:photoreceptor inner segment"/>
    <property type="evidence" value="ECO:0007669"/>
    <property type="project" value="TreeGrafter"/>
</dbReference>
<reference evidence="2" key="2">
    <citation type="submission" date="2025-08" db="UniProtKB">
        <authorList>
            <consortium name="Ensembl"/>
        </authorList>
    </citation>
    <scope>IDENTIFICATION</scope>
</reference>
<dbReference type="InterPro" id="IPR014756">
    <property type="entry name" value="Ig_E-set"/>
</dbReference>
<dbReference type="Ensembl" id="ENSSHBT00005021380.1">
    <property type="protein sequence ID" value="ENSSHBP00005017884.1"/>
    <property type="gene ID" value="ENSSHBG00005015460.1"/>
</dbReference>
<dbReference type="OMA" id="HVTHADP"/>
<dbReference type="Gene3D" id="2.60.40.840">
    <property type="match status" value="1"/>
</dbReference>
<comment type="similarity">
    <text evidence="1">Belongs to the arrestin family.</text>
</comment>
<evidence type="ECO:0000313" key="3">
    <source>
        <dbReference type="Proteomes" id="UP000472266"/>
    </source>
</evidence>
<reference evidence="2" key="3">
    <citation type="submission" date="2025-09" db="UniProtKB">
        <authorList>
            <consortium name="Ensembl"/>
        </authorList>
    </citation>
    <scope>IDENTIFICATION</scope>
</reference>
<name>A0A672URJ1_STRHB</name>
<sequence>MSCPESQKTSGKNAGSQKQVIFKKSTRDKALTIYVGKRDFIDNIGSVEPVDGVVLVDPTLIKEKKGLRFYALYVSEIVTPLLK</sequence>
<dbReference type="GO" id="GO:0007165">
    <property type="term" value="P:signal transduction"/>
    <property type="evidence" value="ECO:0007669"/>
    <property type="project" value="InterPro"/>
</dbReference>